<evidence type="ECO:0000313" key="2">
    <source>
        <dbReference type="EMBL" id="KAG8568243.1"/>
    </source>
</evidence>
<dbReference type="Proteomes" id="UP000824782">
    <property type="component" value="Unassembled WGS sequence"/>
</dbReference>
<feature type="region of interest" description="Disordered" evidence="1">
    <location>
        <begin position="65"/>
        <end position="85"/>
    </location>
</feature>
<protein>
    <submittedName>
        <fullName evidence="2">Uncharacterized protein</fullName>
    </submittedName>
</protein>
<sequence>MKIRFLNGRNRSIGGRCSPSLCVCASLNTGQPKLRLASPISVRLAQTPPAQTLAHHPSLCVCTSPNTGPPKQAQALARGSWKKMW</sequence>
<accession>A0AAV7B6N4</accession>
<dbReference type="EMBL" id="WNYA01000006">
    <property type="protein sequence ID" value="KAG8568243.1"/>
    <property type="molecule type" value="Genomic_DNA"/>
</dbReference>
<organism evidence="2 3">
    <name type="scientific">Engystomops pustulosus</name>
    <name type="common">Tungara frog</name>
    <name type="synonym">Physalaemus pustulosus</name>
    <dbReference type="NCBI Taxonomy" id="76066"/>
    <lineage>
        <taxon>Eukaryota</taxon>
        <taxon>Metazoa</taxon>
        <taxon>Chordata</taxon>
        <taxon>Craniata</taxon>
        <taxon>Vertebrata</taxon>
        <taxon>Euteleostomi</taxon>
        <taxon>Amphibia</taxon>
        <taxon>Batrachia</taxon>
        <taxon>Anura</taxon>
        <taxon>Neobatrachia</taxon>
        <taxon>Hyloidea</taxon>
        <taxon>Leptodactylidae</taxon>
        <taxon>Leiuperinae</taxon>
        <taxon>Engystomops</taxon>
    </lineage>
</organism>
<proteinExistence type="predicted"/>
<keyword evidence="3" id="KW-1185">Reference proteome</keyword>
<evidence type="ECO:0000313" key="3">
    <source>
        <dbReference type="Proteomes" id="UP000824782"/>
    </source>
</evidence>
<name>A0AAV7B6N4_ENGPU</name>
<dbReference type="AlphaFoldDB" id="A0AAV7B6N4"/>
<evidence type="ECO:0000256" key="1">
    <source>
        <dbReference type="SAM" id="MobiDB-lite"/>
    </source>
</evidence>
<gene>
    <name evidence="2" type="ORF">GDO81_013935</name>
</gene>
<reference evidence="2" key="1">
    <citation type="thesis" date="2020" institute="ProQuest LLC" country="789 East Eisenhower Parkway, Ann Arbor, MI, USA">
        <title>Comparative Genomics and Chromosome Evolution.</title>
        <authorList>
            <person name="Mudd A.B."/>
        </authorList>
    </citation>
    <scope>NUCLEOTIDE SEQUENCE</scope>
    <source>
        <strain evidence="2">237g6f4</strain>
        <tissue evidence="2">Blood</tissue>
    </source>
</reference>
<comment type="caution">
    <text evidence="2">The sequence shown here is derived from an EMBL/GenBank/DDBJ whole genome shotgun (WGS) entry which is preliminary data.</text>
</comment>